<proteinExistence type="predicted"/>
<evidence type="ECO:0000313" key="2">
    <source>
        <dbReference type="Proteomes" id="UP000814033"/>
    </source>
</evidence>
<sequence>MASDPLREHGVPLASAPMVKQSDTPFRALVHAHGATLSYTQMLRPSLLLSDPDYIAFNRRALALGRQTAGPVVVQLCGNDAETLVRGARTVVDLCDGVDLNLGCPQEVARDEHFGAYLLGQKDWPLVQNLVSSLSHALPVPVSAKLRLCTPTVATVPLAQSLAASGAAYVTLHARHASARRRRHGAADLSVVKNLVQKLQVPVVSNGNVRTWEDVKHNMEETCASGVMVGETLLGNPHLFEAKLSDPVAMSLEYLEFCRAYPDTATLQTIQTHVRHIMSFQCQRQPWFRQFDARLGQCASVDEIEVLISDRVRRWRGGVASIMSDEEEAEKTESWTDENFGLNDVFDVPRSP</sequence>
<name>A0ACB8R843_9AGAM</name>
<organism evidence="1 2">
    <name type="scientific">Auriscalpium vulgare</name>
    <dbReference type="NCBI Taxonomy" id="40419"/>
    <lineage>
        <taxon>Eukaryota</taxon>
        <taxon>Fungi</taxon>
        <taxon>Dikarya</taxon>
        <taxon>Basidiomycota</taxon>
        <taxon>Agaricomycotina</taxon>
        <taxon>Agaricomycetes</taxon>
        <taxon>Russulales</taxon>
        <taxon>Auriscalpiaceae</taxon>
        <taxon>Auriscalpium</taxon>
    </lineage>
</organism>
<comment type="caution">
    <text evidence="1">The sequence shown here is derived from an EMBL/GenBank/DDBJ whole genome shotgun (WGS) entry which is preliminary data.</text>
</comment>
<protein>
    <submittedName>
        <fullName evidence="1">FMN-linked oxidoreductase</fullName>
    </submittedName>
</protein>
<dbReference type="EMBL" id="MU276220">
    <property type="protein sequence ID" value="KAI0040183.1"/>
    <property type="molecule type" value="Genomic_DNA"/>
</dbReference>
<evidence type="ECO:0000313" key="1">
    <source>
        <dbReference type="EMBL" id="KAI0040183.1"/>
    </source>
</evidence>
<reference evidence="1" key="1">
    <citation type="submission" date="2021-02" db="EMBL/GenBank/DDBJ databases">
        <authorList>
            <consortium name="DOE Joint Genome Institute"/>
            <person name="Ahrendt S."/>
            <person name="Looney B.P."/>
            <person name="Miyauchi S."/>
            <person name="Morin E."/>
            <person name="Drula E."/>
            <person name="Courty P.E."/>
            <person name="Chicoki N."/>
            <person name="Fauchery L."/>
            <person name="Kohler A."/>
            <person name="Kuo A."/>
            <person name="Labutti K."/>
            <person name="Pangilinan J."/>
            <person name="Lipzen A."/>
            <person name="Riley R."/>
            <person name="Andreopoulos W."/>
            <person name="He G."/>
            <person name="Johnson J."/>
            <person name="Barry K.W."/>
            <person name="Grigoriev I.V."/>
            <person name="Nagy L."/>
            <person name="Hibbett D."/>
            <person name="Henrissat B."/>
            <person name="Matheny P.B."/>
            <person name="Labbe J."/>
            <person name="Martin F."/>
        </authorList>
    </citation>
    <scope>NUCLEOTIDE SEQUENCE</scope>
    <source>
        <strain evidence="1">FP105234-sp</strain>
    </source>
</reference>
<dbReference type="Proteomes" id="UP000814033">
    <property type="component" value="Unassembled WGS sequence"/>
</dbReference>
<gene>
    <name evidence="1" type="ORF">FA95DRAFT_1591367</name>
</gene>
<accession>A0ACB8R843</accession>
<reference evidence="1" key="2">
    <citation type="journal article" date="2022" name="New Phytol.">
        <title>Evolutionary transition to the ectomycorrhizal habit in the genomes of a hyperdiverse lineage of mushroom-forming fungi.</title>
        <authorList>
            <person name="Looney B."/>
            <person name="Miyauchi S."/>
            <person name="Morin E."/>
            <person name="Drula E."/>
            <person name="Courty P.E."/>
            <person name="Kohler A."/>
            <person name="Kuo A."/>
            <person name="LaButti K."/>
            <person name="Pangilinan J."/>
            <person name="Lipzen A."/>
            <person name="Riley R."/>
            <person name="Andreopoulos W."/>
            <person name="He G."/>
            <person name="Johnson J."/>
            <person name="Nolan M."/>
            <person name="Tritt A."/>
            <person name="Barry K.W."/>
            <person name="Grigoriev I.V."/>
            <person name="Nagy L.G."/>
            <person name="Hibbett D."/>
            <person name="Henrissat B."/>
            <person name="Matheny P.B."/>
            <person name="Labbe J."/>
            <person name="Martin F.M."/>
        </authorList>
    </citation>
    <scope>NUCLEOTIDE SEQUENCE</scope>
    <source>
        <strain evidence="1">FP105234-sp</strain>
    </source>
</reference>
<keyword evidence="2" id="KW-1185">Reference proteome</keyword>